<organism evidence="1 2">
    <name type="scientific">Trichonephila inaurata madagascariensis</name>
    <dbReference type="NCBI Taxonomy" id="2747483"/>
    <lineage>
        <taxon>Eukaryota</taxon>
        <taxon>Metazoa</taxon>
        <taxon>Ecdysozoa</taxon>
        <taxon>Arthropoda</taxon>
        <taxon>Chelicerata</taxon>
        <taxon>Arachnida</taxon>
        <taxon>Araneae</taxon>
        <taxon>Araneomorphae</taxon>
        <taxon>Entelegynae</taxon>
        <taxon>Araneoidea</taxon>
        <taxon>Nephilidae</taxon>
        <taxon>Trichonephila</taxon>
        <taxon>Trichonephila inaurata</taxon>
    </lineage>
</organism>
<evidence type="ECO:0000313" key="2">
    <source>
        <dbReference type="Proteomes" id="UP000886998"/>
    </source>
</evidence>
<name>A0A8X6JCA2_9ARAC</name>
<sequence>MSEIEDEVLSLHQEFDWLLQEEVTVILEQLHDIIVECARRFPASEELYGVETLVKSEKFLLATTRFKISFG</sequence>
<proteinExistence type="predicted"/>
<dbReference type="EMBL" id="BMAV01027275">
    <property type="protein sequence ID" value="GFS57729.1"/>
    <property type="molecule type" value="Genomic_DNA"/>
</dbReference>
<dbReference type="Proteomes" id="UP000886998">
    <property type="component" value="Unassembled WGS sequence"/>
</dbReference>
<accession>A0A8X6JCA2</accession>
<comment type="caution">
    <text evidence="1">The sequence shown here is derived from an EMBL/GenBank/DDBJ whole genome shotgun (WGS) entry which is preliminary data.</text>
</comment>
<keyword evidence="2" id="KW-1185">Reference proteome</keyword>
<dbReference type="OrthoDB" id="66510at2759"/>
<gene>
    <name evidence="1" type="ORF">TNIN_61331</name>
</gene>
<evidence type="ECO:0000313" key="1">
    <source>
        <dbReference type="EMBL" id="GFS57729.1"/>
    </source>
</evidence>
<dbReference type="AlphaFoldDB" id="A0A8X6JCA2"/>
<protein>
    <submittedName>
        <fullName evidence="1">Uncharacterized protein</fullName>
    </submittedName>
</protein>
<reference evidence="1" key="1">
    <citation type="submission" date="2020-08" db="EMBL/GenBank/DDBJ databases">
        <title>Multicomponent nature underlies the extraordinary mechanical properties of spider dragline silk.</title>
        <authorList>
            <person name="Kono N."/>
            <person name="Nakamura H."/>
            <person name="Mori M."/>
            <person name="Yoshida Y."/>
            <person name="Ohtoshi R."/>
            <person name="Malay A.D."/>
            <person name="Moran D.A.P."/>
            <person name="Tomita M."/>
            <person name="Numata K."/>
            <person name="Arakawa K."/>
        </authorList>
    </citation>
    <scope>NUCLEOTIDE SEQUENCE</scope>
</reference>